<proteinExistence type="predicted"/>
<evidence type="ECO:0000313" key="1">
    <source>
        <dbReference type="EMBL" id="SSZ46368.1"/>
    </source>
</evidence>
<dbReference type="AlphaFoldDB" id="A0A376BXH8"/>
<organism evidence="1 2">
    <name type="scientific">Bergeyella zoohelcum</name>
    <dbReference type="NCBI Taxonomy" id="1015"/>
    <lineage>
        <taxon>Bacteria</taxon>
        <taxon>Pseudomonadati</taxon>
        <taxon>Bacteroidota</taxon>
        <taxon>Flavobacteriia</taxon>
        <taxon>Flavobacteriales</taxon>
        <taxon>Weeksellaceae</taxon>
        <taxon>Bergeyella</taxon>
    </lineage>
</organism>
<reference evidence="1 2" key="1">
    <citation type="submission" date="2018-06" db="EMBL/GenBank/DDBJ databases">
        <authorList>
            <consortium name="Pathogen Informatics"/>
            <person name="Doyle S."/>
        </authorList>
    </citation>
    <scope>NUCLEOTIDE SEQUENCE [LARGE SCALE GENOMIC DNA]</scope>
    <source>
        <strain evidence="1 2">NCTC11661</strain>
    </source>
</reference>
<protein>
    <submittedName>
        <fullName evidence="1">Uncharacterized protein</fullName>
    </submittedName>
</protein>
<sequence length="260" mass="29650">MGRKLIEKGYIKLGRNSLKKISDNKYVILNSRGVSSYDWVTGDNPSEEQESKMCSMLFYSNLQALKRQTAETLEKSFFRDLYVMSDTGSDAIRLANHFIDGNGELFVFNAESNIVNEIKNSSQFLIFKERLLRKLQSQIRDGSLKKEKKDGTYDILTIDDVSLPFYGLSDAVGKNDDAATFVGGLQLCIIEYELYRDNNQYIVYITKYMFYDTFGAGWDDACGTKKSLLSSGLVSMFVLQHYKNIAMPNKYQPFVVAIVF</sequence>
<name>A0A376BXH8_9FLAO</name>
<evidence type="ECO:0000313" key="2">
    <source>
        <dbReference type="Proteomes" id="UP000255515"/>
    </source>
</evidence>
<accession>A0A376BXH8</accession>
<dbReference type="Proteomes" id="UP000255515">
    <property type="component" value="Unassembled WGS sequence"/>
</dbReference>
<dbReference type="RefSeq" id="WP_002687627.1">
    <property type="nucleotide sequence ID" value="NZ_UFTJ01000001.1"/>
</dbReference>
<dbReference type="EMBL" id="UFTJ01000001">
    <property type="protein sequence ID" value="SSZ46368.1"/>
    <property type="molecule type" value="Genomic_DNA"/>
</dbReference>
<gene>
    <name evidence="1" type="ORF">NCTC11661_00007</name>
</gene>